<name>A0A5D0NL27_9ACTN</name>
<dbReference type="Pfam" id="PF09335">
    <property type="entry name" value="VTT_dom"/>
    <property type="match status" value="1"/>
</dbReference>
<evidence type="ECO:0000256" key="5">
    <source>
        <dbReference type="ARBA" id="ARBA00022989"/>
    </source>
</evidence>
<keyword evidence="5 7" id="KW-1133">Transmembrane helix</keyword>
<evidence type="ECO:0000313" key="10">
    <source>
        <dbReference type="Proteomes" id="UP000323380"/>
    </source>
</evidence>
<proteinExistence type="inferred from homology"/>
<feature type="transmembrane region" description="Helical" evidence="7">
    <location>
        <begin position="31"/>
        <end position="51"/>
    </location>
</feature>
<feature type="domain" description="VTT" evidence="8">
    <location>
        <begin position="37"/>
        <end position="161"/>
    </location>
</feature>
<dbReference type="Proteomes" id="UP000323380">
    <property type="component" value="Unassembled WGS sequence"/>
</dbReference>
<evidence type="ECO:0000259" key="8">
    <source>
        <dbReference type="Pfam" id="PF09335"/>
    </source>
</evidence>
<gene>
    <name evidence="9" type="ORF">FXF69_22800</name>
</gene>
<dbReference type="InterPro" id="IPR032816">
    <property type="entry name" value="VTT_dom"/>
</dbReference>
<accession>A0A5D0NL27</accession>
<dbReference type="InterPro" id="IPR032818">
    <property type="entry name" value="DedA-like"/>
</dbReference>
<reference evidence="9 10" key="1">
    <citation type="submission" date="2019-08" db="EMBL/GenBank/DDBJ databases">
        <title>Actinomadura sp. nov. CYP1-5 isolated from mountain soil.</title>
        <authorList>
            <person name="Songsumanus A."/>
            <person name="Kuncharoen N."/>
            <person name="Kudo T."/>
            <person name="Yuki M."/>
            <person name="Igarashi Y."/>
            <person name="Tanasupawat S."/>
        </authorList>
    </citation>
    <scope>NUCLEOTIDE SEQUENCE [LARGE SCALE GENOMIC DNA]</scope>
    <source>
        <strain evidence="9 10">JCM 14158</strain>
    </source>
</reference>
<dbReference type="GO" id="GO:0005886">
    <property type="term" value="C:plasma membrane"/>
    <property type="evidence" value="ECO:0007669"/>
    <property type="project" value="UniProtKB-SubCell"/>
</dbReference>
<keyword evidence="4 7" id="KW-0812">Transmembrane</keyword>
<sequence>MFHSVVSWVAGLSGPVVYAVVAGLVFCEDALFFGFVLPGETAVVLGGALAAQQKVSVVWLAAVVVLAAVAGDFAGYQIGRHAGRPILDSRPLRRHRDRVDGARDLIRRRGGVAVFVGRFVAFFRAIMPALAGVSAMPARVFLLYNAAGGLVWGVGFTLLGYFAGHAYARIEHVAGRVGAIVIAAVVVVGVVVWRLRDHLRRGRDGKDRPGTGSG</sequence>
<comment type="caution">
    <text evidence="9">The sequence shown here is derived from an EMBL/GenBank/DDBJ whole genome shotgun (WGS) entry which is preliminary data.</text>
</comment>
<dbReference type="PANTHER" id="PTHR30353:SF15">
    <property type="entry name" value="INNER MEMBRANE PROTEIN YABI"/>
    <property type="match status" value="1"/>
</dbReference>
<dbReference type="PANTHER" id="PTHR30353">
    <property type="entry name" value="INNER MEMBRANE PROTEIN DEDA-RELATED"/>
    <property type="match status" value="1"/>
</dbReference>
<keyword evidence="10" id="KW-1185">Reference proteome</keyword>
<evidence type="ECO:0000256" key="7">
    <source>
        <dbReference type="RuleBase" id="RU367016"/>
    </source>
</evidence>
<dbReference type="STRING" id="1220554.GCA_001552135_07216"/>
<keyword evidence="6 7" id="KW-0472">Membrane</keyword>
<protein>
    <submittedName>
        <fullName evidence="9">DedA family protein</fullName>
    </submittedName>
</protein>
<organism evidence="9 10">
    <name type="scientific">Actinomadura chibensis</name>
    <dbReference type="NCBI Taxonomy" id="392828"/>
    <lineage>
        <taxon>Bacteria</taxon>
        <taxon>Bacillati</taxon>
        <taxon>Actinomycetota</taxon>
        <taxon>Actinomycetes</taxon>
        <taxon>Streptosporangiales</taxon>
        <taxon>Thermomonosporaceae</taxon>
        <taxon>Actinomadura</taxon>
    </lineage>
</organism>
<evidence type="ECO:0000256" key="2">
    <source>
        <dbReference type="ARBA" id="ARBA00010792"/>
    </source>
</evidence>
<comment type="similarity">
    <text evidence="2 7">Belongs to the DedA family.</text>
</comment>
<evidence type="ECO:0000256" key="1">
    <source>
        <dbReference type="ARBA" id="ARBA00004651"/>
    </source>
</evidence>
<dbReference type="EMBL" id="VSFG01000004">
    <property type="protein sequence ID" value="TYB44958.1"/>
    <property type="molecule type" value="Genomic_DNA"/>
</dbReference>
<dbReference type="AlphaFoldDB" id="A0A5D0NL27"/>
<feature type="transmembrane region" description="Helical" evidence="7">
    <location>
        <begin position="173"/>
        <end position="193"/>
    </location>
</feature>
<feature type="transmembrane region" description="Helical" evidence="7">
    <location>
        <begin position="6"/>
        <end position="26"/>
    </location>
</feature>
<keyword evidence="3 7" id="KW-1003">Cell membrane</keyword>
<evidence type="ECO:0000256" key="3">
    <source>
        <dbReference type="ARBA" id="ARBA00022475"/>
    </source>
</evidence>
<feature type="transmembrane region" description="Helical" evidence="7">
    <location>
        <begin position="57"/>
        <end position="76"/>
    </location>
</feature>
<evidence type="ECO:0000256" key="4">
    <source>
        <dbReference type="ARBA" id="ARBA00022692"/>
    </source>
</evidence>
<dbReference type="RefSeq" id="WP_067902670.1">
    <property type="nucleotide sequence ID" value="NZ_VSFG01000004.1"/>
</dbReference>
<feature type="transmembrane region" description="Helical" evidence="7">
    <location>
        <begin position="112"/>
        <end position="135"/>
    </location>
</feature>
<evidence type="ECO:0000313" key="9">
    <source>
        <dbReference type="EMBL" id="TYB44958.1"/>
    </source>
</evidence>
<comment type="subcellular location">
    <subcellularLocation>
        <location evidence="1 7">Cell membrane</location>
        <topology evidence="1 7">Multi-pass membrane protein</topology>
    </subcellularLocation>
</comment>
<feature type="transmembrane region" description="Helical" evidence="7">
    <location>
        <begin position="141"/>
        <end position="161"/>
    </location>
</feature>
<evidence type="ECO:0000256" key="6">
    <source>
        <dbReference type="ARBA" id="ARBA00023136"/>
    </source>
</evidence>